<dbReference type="SUPFAM" id="SSF47148">
    <property type="entry name" value="Diol dehydratase, gamma subunit"/>
    <property type="match status" value="1"/>
</dbReference>
<reference evidence="1 2" key="1">
    <citation type="submission" date="2024-03" db="EMBL/GenBank/DDBJ databases">
        <title>Actinomycetospora sp. OC33-EN06, a novel actinomycete isolated from wild orchid (Aerides multiflora).</title>
        <authorList>
            <person name="Suriyachadkun C."/>
        </authorList>
    </citation>
    <scope>NUCLEOTIDE SEQUENCE [LARGE SCALE GENOMIC DNA]</scope>
    <source>
        <strain evidence="1 2">OC33-EN06</strain>
    </source>
</reference>
<evidence type="ECO:0000313" key="2">
    <source>
        <dbReference type="Proteomes" id="UP001370100"/>
    </source>
</evidence>
<keyword evidence="2" id="KW-1185">Reference proteome</keyword>
<dbReference type="InterPro" id="IPR003207">
    <property type="entry name" value="Ppandiol/glycerol_DeHydtase_su"/>
</dbReference>
<dbReference type="PIRSF" id="PIRSF018505">
    <property type="entry name" value="Prpndl_dhdrts_sm"/>
    <property type="match status" value="1"/>
</dbReference>
<comment type="caution">
    <text evidence="1">The sequence shown here is derived from an EMBL/GenBank/DDBJ whole genome shotgun (WGS) entry which is preliminary data.</text>
</comment>
<organism evidence="1 2">
    <name type="scientific">Actinomycetospora aeridis</name>
    <dbReference type="NCBI Taxonomy" id="3129231"/>
    <lineage>
        <taxon>Bacteria</taxon>
        <taxon>Bacillati</taxon>
        <taxon>Actinomycetota</taxon>
        <taxon>Actinomycetes</taxon>
        <taxon>Pseudonocardiales</taxon>
        <taxon>Pseudonocardiaceae</taxon>
        <taxon>Actinomycetospora</taxon>
    </lineage>
</organism>
<dbReference type="InterPro" id="IPR036091">
    <property type="entry name" value="Prodiol/glycerol_DeHase__sf_su"/>
</dbReference>
<proteinExistence type="predicted"/>
<dbReference type="Gene3D" id="1.10.1510.20">
    <property type="entry name" value="Propanediol/glycerol dehydratase, small subunit"/>
    <property type="match status" value="1"/>
</dbReference>
<dbReference type="EMBL" id="JBBEGL010000002">
    <property type="protein sequence ID" value="MEJ2886017.1"/>
    <property type="molecule type" value="Genomic_DNA"/>
</dbReference>
<dbReference type="Pfam" id="PF02287">
    <property type="entry name" value="Dehydratase_SU"/>
    <property type="match status" value="1"/>
</dbReference>
<dbReference type="Proteomes" id="UP001370100">
    <property type="component" value="Unassembled WGS sequence"/>
</dbReference>
<sequence length="144" mass="15544">MTSTETAELTPADYPLSINRPELLRTPTGKALADITMDAVVSGEVTAEDLRVTPETLVMQGRIAESMGRRQLGENCRRAAEMTAIPDAEVLAMYNALRPNASSADQLEEIAAKLENTYSATICAALVREAAQVYAARDLLAEED</sequence>
<dbReference type="RefSeq" id="WP_337712505.1">
    <property type="nucleotide sequence ID" value="NZ_JBBEGL010000002.1"/>
</dbReference>
<protein>
    <submittedName>
        <fullName evidence="1">Diol dehydratase small subunit</fullName>
    </submittedName>
</protein>
<accession>A0ABU8N0W4</accession>
<gene>
    <name evidence="1" type="ORF">WCD41_06110</name>
</gene>
<name>A0ABU8N0W4_9PSEU</name>
<evidence type="ECO:0000313" key="1">
    <source>
        <dbReference type="EMBL" id="MEJ2886017.1"/>
    </source>
</evidence>
<dbReference type="NCBIfam" id="NF011972">
    <property type="entry name" value="PRK15443.1-3"/>
    <property type="match status" value="1"/>
</dbReference>